<accession>A0A4D4JG30</accession>
<evidence type="ECO:0000313" key="3">
    <source>
        <dbReference type="EMBL" id="GDY33608.1"/>
    </source>
</evidence>
<keyword evidence="1" id="KW-0175">Coiled coil</keyword>
<feature type="coiled-coil region" evidence="1">
    <location>
        <begin position="144"/>
        <end position="171"/>
    </location>
</feature>
<reference evidence="4" key="1">
    <citation type="submission" date="2019-04" db="EMBL/GenBank/DDBJ databases">
        <title>Draft genome sequence of Pseudonocardiaceae bacterium SL3-2-4.</title>
        <authorList>
            <person name="Ningsih F."/>
            <person name="Yokota A."/>
            <person name="Sakai Y."/>
            <person name="Nanatani K."/>
            <person name="Yabe S."/>
            <person name="Oetari A."/>
            <person name="Sjamsuridzal W."/>
        </authorList>
    </citation>
    <scope>NUCLEOTIDE SEQUENCE [LARGE SCALE GENOMIC DNA]</scope>
    <source>
        <strain evidence="4">SL3-2-4</strain>
    </source>
</reference>
<dbReference type="Proteomes" id="UP000298860">
    <property type="component" value="Unassembled WGS sequence"/>
</dbReference>
<keyword evidence="4" id="KW-1185">Reference proteome</keyword>
<sequence>MAARGDPHGMGHPGVDGRAVPAHTTDDAAFLALVCADDQWARGEFAAIVAASRGDPTFVAARQPEGTRVRVSPVSRRWTGRDRSRQEMGYRSMPTTVELADPAAQSEQPAMRSGALAAALRAGHAELDRARRALGGDRLDLAGLRDAVGQTAKLTEALAELARELAAQADRLGRTGHLRDDRPATVPPEVTTEEVAVDLRTVANHLCTAGLLLDPTLEDLRHLDAAPDDPAPGP</sequence>
<comment type="caution">
    <text evidence="3">The sequence shown here is derived from an EMBL/GenBank/DDBJ whole genome shotgun (WGS) entry which is preliminary data.</text>
</comment>
<gene>
    <name evidence="3" type="ORF">GTS_52410</name>
</gene>
<organism evidence="3 4">
    <name type="scientific">Gandjariella thermophila</name>
    <dbReference type="NCBI Taxonomy" id="1931992"/>
    <lineage>
        <taxon>Bacteria</taxon>
        <taxon>Bacillati</taxon>
        <taxon>Actinomycetota</taxon>
        <taxon>Actinomycetes</taxon>
        <taxon>Pseudonocardiales</taxon>
        <taxon>Pseudonocardiaceae</taxon>
        <taxon>Gandjariella</taxon>
    </lineage>
</organism>
<proteinExistence type="predicted"/>
<protein>
    <submittedName>
        <fullName evidence="3">Uncharacterized protein</fullName>
    </submittedName>
</protein>
<evidence type="ECO:0000256" key="2">
    <source>
        <dbReference type="SAM" id="MobiDB-lite"/>
    </source>
</evidence>
<feature type="region of interest" description="Disordered" evidence="2">
    <location>
        <begin position="1"/>
        <end position="20"/>
    </location>
</feature>
<name>A0A4D4JG30_9PSEU</name>
<dbReference type="AlphaFoldDB" id="A0A4D4JG30"/>
<dbReference type="EMBL" id="BJFL01000048">
    <property type="protein sequence ID" value="GDY33608.1"/>
    <property type="molecule type" value="Genomic_DNA"/>
</dbReference>
<evidence type="ECO:0000256" key="1">
    <source>
        <dbReference type="SAM" id="Coils"/>
    </source>
</evidence>
<evidence type="ECO:0000313" key="4">
    <source>
        <dbReference type="Proteomes" id="UP000298860"/>
    </source>
</evidence>